<dbReference type="PRINTS" id="PR00127">
    <property type="entry name" value="CLPPROTEASEP"/>
</dbReference>
<evidence type="ECO:0000256" key="5">
    <source>
        <dbReference type="ARBA" id="ARBA00022825"/>
    </source>
</evidence>
<dbReference type="InterPro" id="IPR029045">
    <property type="entry name" value="ClpP/crotonase-like_dom_sf"/>
</dbReference>
<gene>
    <name evidence="8" type="ORF">HMPREF9450_01069</name>
</gene>
<dbReference type="RefSeq" id="WP_009133875.1">
    <property type="nucleotide sequence ID" value="NZ_CP102250.1"/>
</dbReference>
<proteinExistence type="inferred from homology"/>
<feature type="region of interest" description="Disordered" evidence="7">
    <location>
        <begin position="304"/>
        <end position="343"/>
    </location>
</feature>
<dbReference type="InterPro" id="IPR001907">
    <property type="entry name" value="ClpP"/>
</dbReference>
<dbReference type="PATRIC" id="fig|742725.3.peg.1129"/>
<keyword evidence="2" id="KW-0963">Cytoplasm</keyword>
<evidence type="ECO:0000256" key="7">
    <source>
        <dbReference type="SAM" id="MobiDB-lite"/>
    </source>
</evidence>
<evidence type="ECO:0000313" key="8">
    <source>
        <dbReference type="EMBL" id="EHB92446.1"/>
    </source>
</evidence>
<keyword evidence="5" id="KW-0720">Serine protease</keyword>
<dbReference type="GO" id="GO:0051117">
    <property type="term" value="F:ATPase binding"/>
    <property type="evidence" value="ECO:0007669"/>
    <property type="project" value="TreeGrafter"/>
</dbReference>
<feature type="compositionally biased region" description="Polar residues" evidence="7">
    <location>
        <begin position="304"/>
        <end position="313"/>
    </location>
</feature>
<keyword evidence="9" id="KW-1185">Reference proteome</keyword>
<dbReference type="Gene3D" id="3.90.226.10">
    <property type="entry name" value="2-enoyl-CoA Hydratase, Chain A, domain 1"/>
    <property type="match status" value="1"/>
</dbReference>
<dbReference type="GO" id="GO:0004252">
    <property type="term" value="F:serine-type endopeptidase activity"/>
    <property type="evidence" value="ECO:0007669"/>
    <property type="project" value="InterPro"/>
</dbReference>
<protein>
    <recommendedName>
        <fullName evidence="6">ATP-dependent Clp protease proteolytic subunit</fullName>
    </recommendedName>
</protein>
<keyword evidence="4" id="KW-0378">Hydrolase</keyword>
<dbReference type="InterPro" id="IPR023562">
    <property type="entry name" value="ClpP/TepA"/>
</dbReference>
<dbReference type="CDD" id="cd07016">
    <property type="entry name" value="S14_ClpP_1"/>
    <property type="match status" value="1"/>
</dbReference>
<dbReference type="HOGENOM" id="CLU_948772_0_0_10"/>
<comment type="caution">
    <text evidence="8">The sequence shown here is derived from an EMBL/GenBank/DDBJ whole genome shotgun (WGS) entry which is preliminary data.</text>
</comment>
<accession>G5H809</accession>
<evidence type="ECO:0000256" key="6">
    <source>
        <dbReference type="RuleBase" id="RU003567"/>
    </source>
</evidence>
<evidence type="ECO:0000256" key="1">
    <source>
        <dbReference type="ARBA" id="ARBA00007039"/>
    </source>
</evidence>
<dbReference type="PANTHER" id="PTHR10381:SF70">
    <property type="entry name" value="ATP-DEPENDENT CLP PROTEASE PROTEOLYTIC SUBUNIT"/>
    <property type="match status" value="1"/>
</dbReference>
<name>G5H809_9BACT</name>
<reference evidence="8 9" key="1">
    <citation type="submission" date="2011-08" db="EMBL/GenBank/DDBJ databases">
        <title>The Genome Sequence of Alistipes indistinctus YIT 12060.</title>
        <authorList>
            <consortium name="The Broad Institute Genome Sequencing Platform"/>
            <person name="Earl A."/>
            <person name="Ward D."/>
            <person name="Feldgarden M."/>
            <person name="Gevers D."/>
            <person name="Morotomi M."/>
            <person name="Young S.K."/>
            <person name="Zeng Q."/>
            <person name="Gargeya S."/>
            <person name="Fitzgerald M."/>
            <person name="Haas B."/>
            <person name="Abouelleil A."/>
            <person name="Alvarado L."/>
            <person name="Arachchi H.M."/>
            <person name="Berlin A."/>
            <person name="Brown A."/>
            <person name="Chapman S.B."/>
            <person name="Chen Z."/>
            <person name="Dunbar C."/>
            <person name="Freedman E."/>
            <person name="Gearin G."/>
            <person name="Gellesch M."/>
            <person name="Goldberg J."/>
            <person name="Griggs A."/>
            <person name="Gujja S."/>
            <person name="Heiman D."/>
            <person name="Howarth C."/>
            <person name="Larson L."/>
            <person name="Lui A."/>
            <person name="MacDonald P.J.P."/>
            <person name="Montmayeur A."/>
            <person name="Murphy C."/>
            <person name="Neiman D."/>
            <person name="Pearson M."/>
            <person name="Priest M."/>
            <person name="Roberts A."/>
            <person name="Saif S."/>
            <person name="Shea T."/>
            <person name="Shenoy N."/>
            <person name="Sisk P."/>
            <person name="Stolte C."/>
            <person name="Sykes S."/>
            <person name="Wortman J."/>
            <person name="Nusbaum C."/>
            <person name="Birren B."/>
        </authorList>
    </citation>
    <scope>NUCLEOTIDE SEQUENCE [LARGE SCALE GENOMIC DNA]</scope>
    <source>
        <strain evidence="8 9">YIT 12060</strain>
    </source>
</reference>
<dbReference type="eggNOG" id="COG0740">
    <property type="taxonomic scope" value="Bacteria"/>
</dbReference>
<dbReference type="AlphaFoldDB" id="G5H809"/>
<comment type="similarity">
    <text evidence="1 6">Belongs to the peptidase S14 family.</text>
</comment>
<evidence type="ECO:0000256" key="2">
    <source>
        <dbReference type="ARBA" id="ARBA00022490"/>
    </source>
</evidence>
<dbReference type="Pfam" id="PF00574">
    <property type="entry name" value="CLP_protease"/>
    <property type="match status" value="1"/>
</dbReference>
<evidence type="ECO:0000256" key="4">
    <source>
        <dbReference type="ARBA" id="ARBA00022801"/>
    </source>
</evidence>
<feature type="compositionally biased region" description="Polar residues" evidence="7">
    <location>
        <begin position="322"/>
        <end position="333"/>
    </location>
</feature>
<dbReference type="GO" id="GO:0004176">
    <property type="term" value="F:ATP-dependent peptidase activity"/>
    <property type="evidence" value="ECO:0007669"/>
    <property type="project" value="InterPro"/>
</dbReference>
<dbReference type="GeneID" id="92815910"/>
<dbReference type="SUPFAM" id="SSF52096">
    <property type="entry name" value="ClpP/crotonase"/>
    <property type="match status" value="1"/>
</dbReference>
<dbReference type="EMBL" id="ADLD01000010">
    <property type="protein sequence ID" value="EHB92446.1"/>
    <property type="molecule type" value="Genomic_DNA"/>
</dbReference>
<dbReference type="GO" id="GO:0009368">
    <property type="term" value="C:endopeptidase Clp complex"/>
    <property type="evidence" value="ECO:0007669"/>
    <property type="project" value="TreeGrafter"/>
</dbReference>
<sequence length="343" mass="37533">MTGNIIIENHQGRAVEIHIEGIIGTPERDSSPRTHSNAATYARFRQQLEKLQAVRTSELIVHIRSTGGNVNDALLIHDTLRNLDCEITTRCYGYTASAATLIAQAASPGKREMSANGLYLIHRAACNSEGDADTLREASRMLHKTDERIARIYAERSGMPQQHFTELMNRNHGNGQWLTPEEAKTSGLIDTIFTADSVTNRTEVPSLHTDLSELPLTFNLNDSTMTIKQHWNAILDLLGLSPVGKTHPTTAPAAAEPAGTAALTSSFAEDTIDVSAVTALPSLENCIREIASLKAQVASLEQENARLQAQPTRTKPREDPSPTESRISGNALSYNEDIRSFKQ</sequence>
<organism evidence="8 9">
    <name type="scientific">Alistipes indistinctus YIT 12060</name>
    <dbReference type="NCBI Taxonomy" id="742725"/>
    <lineage>
        <taxon>Bacteria</taxon>
        <taxon>Pseudomonadati</taxon>
        <taxon>Bacteroidota</taxon>
        <taxon>Bacteroidia</taxon>
        <taxon>Bacteroidales</taxon>
        <taxon>Rikenellaceae</taxon>
        <taxon>Alistipes</taxon>
    </lineage>
</organism>
<dbReference type="PANTHER" id="PTHR10381">
    <property type="entry name" value="ATP-DEPENDENT CLP PROTEASE PROTEOLYTIC SUBUNIT"/>
    <property type="match status" value="1"/>
</dbReference>
<dbReference type="Proteomes" id="UP000006008">
    <property type="component" value="Unassembled WGS sequence"/>
</dbReference>
<dbReference type="STRING" id="742725.HMPREF9450_01069"/>
<dbReference type="GO" id="GO:0006515">
    <property type="term" value="P:protein quality control for misfolded or incompletely synthesized proteins"/>
    <property type="evidence" value="ECO:0007669"/>
    <property type="project" value="TreeGrafter"/>
</dbReference>
<keyword evidence="3" id="KW-0645">Protease</keyword>
<evidence type="ECO:0000256" key="3">
    <source>
        <dbReference type="ARBA" id="ARBA00022670"/>
    </source>
</evidence>
<evidence type="ECO:0000313" key="9">
    <source>
        <dbReference type="Proteomes" id="UP000006008"/>
    </source>
</evidence>